<dbReference type="Pfam" id="PF01261">
    <property type="entry name" value="AP_endonuc_2"/>
    <property type="match status" value="1"/>
</dbReference>
<organism evidence="4 5">
    <name type="scientific">Leuconostoc citreum</name>
    <dbReference type="NCBI Taxonomy" id="33964"/>
    <lineage>
        <taxon>Bacteria</taxon>
        <taxon>Bacillati</taxon>
        <taxon>Bacillota</taxon>
        <taxon>Bacilli</taxon>
        <taxon>Lactobacillales</taxon>
        <taxon>Lactobacillaceae</taxon>
        <taxon>Leuconostoc</taxon>
    </lineage>
</organism>
<dbReference type="RefSeq" id="WP_004901467.1">
    <property type="nucleotide sequence ID" value="NZ_BJJW01000029.1"/>
</dbReference>
<proteinExistence type="predicted"/>
<gene>
    <name evidence="4" type="ORF">LCIT_19810</name>
</gene>
<dbReference type="PANTHER" id="PTHR43489:SF1">
    <property type="entry name" value="L-RIBULOSE-5-PHOSPHATE 3-EPIMERASE SGBU-RELATED"/>
    <property type="match status" value="1"/>
</dbReference>
<keyword evidence="1" id="KW-0413">Isomerase</keyword>
<name>A0A5A5U5P7_LEUCI</name>
<protein>
    <recommendedName>
        <fullName evidence="2">L-ribulose-5-phosphate 3-epimerase</fullName>
    </recommendedName>
</protein>
<dbReference type="NCBIfam" id="TIGR00542">
    <property type="entry name" value="hxl6Piso_put"/>
    <property type="match status" value="1"/>
</dbReference>
<dbReference type="InterPro" id="IPR050417">
    <property type="entry name" value="Sugar_Epim/Isomerase"/>
</dbReference>
<sequence length="293" mass="33523">MSKIGINEKSLPYDLPWSEKLALAKEEGYSFVELSIDETEERLARLDWSKEERLAIVRAVYNVGIPIDTMMLSTLRKTPLGSEDDQIYEQAYLICRKAILLACDLGVRNIQIAGYDEYYGKKTVLTRENFIENLQRVVDFAAENQVMIAVETMDDSFMNSISKIRTIKETIKSPWLQTYPDLGNISAWPENNPSLDLESGLESIVSIHLKDTLSVTANTPGKFKDVGFGSGQVNFLGLLKTLKRIGYQGTYTVEMWNERRPDAVNQMRYARAFFEQLFKKANIVLEDEYVRRS</sequence>
<reference evidence="4 5" key="1">
    <citation type="submission" date="2019-04" db="EMBL/GenBank/DDBJ databases">
        <title>A pseudo-fructophilic Leuconostoc citreum strain F192-5 isolated from peel of satsuma mandarin: the first report for isolation and characterization of strain-dependent fructophilic-like characteristics.</title>
        <authorList>
            <person name="Maeno S."/>
            <person name="Tanizawa Y."/>
            <person name="Kajikawa A."/>
            <person name="Kanesaki Y."/>
            <person name="Kubota E."/>
            <person name="Arita M."/>
            <person name="Leon D."/>
            <person name="Endo A."/>
        </authorList>
    </citation>
    <scope>NUCLEOTIDE SEQUENCE [LARGE SCALE GENOMIC DNA]</scope>
    <source>
        <strain evidence="4 5">F192-5</strain>
    </source>
</reference>
<evidence type="ECO:0000256" key="2">
    <source>
        <dbReference type="NCBIfam" id="TIGR00542"/>
    </source>
</evidence>
<evidence type="ECO:0000313" key="5">
    <source>
        <dbReference type="Proteomes" id="UP000323274"/>
    </source>
</evidence>
<dbReference type="InterPro" id="IPR004560">
    <property type="entry name" value="L-Ru-5P_3-Epase"/>
</dbReference>
<evidence type="ECO:0000256" key="1">
    <source>
        <dbReference type="ARBA" id="ARBA00023235"/>
    </source>
</evidence>
<dbReference type="GO" id="GO:0034015">
    <property type="term" value="F:L-ribulose-5-phosphate 3-epimerase activity"/>
    <property type="evidence" value="ECO:0007669"/>
    <property type="project" value="TreeGrafter"/>
</dbReference>
<evidence type="ECO:0000259" key="3">
    <source>
        <dbReference type="Pfam" id="PF01261"/>
    </source>
</evidence>
<dbReference type="NCBIfam" id="NF009689">
    <property type="entry name" value="PRK13210.1"/>
    <property type="match status" value="1"/>
</dbReference>
<dbReference type="InterPro" id="IPR036237">
    <property type="entry name" value="Xyl_isomerase-like_sf"/>
</dbReference>
<dbReference type="EMBL" id="BJJW01000029">
    <property type="protein sequence ID" value="GDZ84739.1"/>
    <property type="molecule type" value="Genomic_DNA"/>
</dbReference>
<dbReference type="Proteomes" id="UP000323274">
    <property type="component" value="Unassembled WGS sequence"/>
</dbReference>
<dbReference type="Gene3D" id="3.20.20.150">
    <property type="entry name" value="Divalent-metal-dependent TIM barrel enzymes"/>
    <property type="match status" value="1"/>
</dbReference>
<dbReference type="SUPFAM" id="SSF51658">
    <property type="entry name" value="Xylose isomerase-like"/>
    <property type="match status" value="1"/>
</dbReference>
<feature type="domain" description="Xylose isomerase-like TIM barrel" evidence="3">
    <location>
        <begin position="21"/>
        <end position="274"/>
    </location>
</feature>
<accession>A0A5A5U5P7</accession>
<dbReference type="GO" id="GO:0016861">
    <property type="term" value="F:intramolecular oxidoreductase activity, interconverting aldoses and ketoses"/>
    <property type="evidence" value="ECO:0007669"/>
    <property type="project" value="InterPro"/>
</dbReference>
<dbReference type="PANTHER" id="PTHR43489">
    <property type="entry name" value="ISOMERASE"/>
    <property type="match status" value="1"/>
</dbReference>
<comment type="caution">
    <text evidence="4">The sequence shown here is derived from an EMBL/GenBank/DDBJ whole genome shotgun (WGS) entry which is preliminary data.</text>
</comment>
<evidence type="ECO:0000313" key="4">
    <source>
        <dbReference type="EMBL" id="GDZ84739.1"/>
    </source>
</evidence>
<dbReference type="AlphaFoldDB" id="A0A5A5U5P7"/>
<dbReference type="GO" id="GO:0019852">
    <property type="term" value="P:L-ascorbic acid metabolic process"/>
    <property type="evidence" value="ECO:0007669"/>
    <property type="project" value="TreeGrafter"/>
</dbReference>
<dbReference type="InterPro" id="IPR013022">
    <property type="entry name" value="Xyl_isomerase-like_TIM-brl"/>
</dbReference>